<name>A0A8S1MZ31_9CILI</name>
<comment type="similarity">
    <text evidence="1 2">Belongs to the phospholipid scramblase family.</text>
</comment>
<evidence type="ECO:0000313" key="4">
    <source>
        <dbReference type="Proteomes" id="UP000692954"/>
    </source>
</evidence>
<proteinExistence type="inferred from homology"/>
<evidence type="ECO:0000313" key="3">
    <source>
        <dbReference type="EMBL" id="CAD8082303.1"/>
    </source>
</evidence>
<reference evidence="3" key="1">
    <citation type="submission" date="2021-01" db="EMBL/GenBank/DDBJ databases">
        <authorList>
            <consortium name="Genoscope - CEA"/>
            <person name="William W."/>
        </authorList>
    </citation>
    <scope>NUCLEOTIDE SEQUENCE</scope>
</reference>
<sequence length="249" mass="29148">MTEGLKFVKFALLQQENDPLEYCVCTLPIPSNIGIPLFPCELPNNFKLFQSNQTFSQIGMKIMDIEEEENHKFMRTICCPSLRPLSITSRDFYNNIPIQAERKFAIPFIQKNEMKVQYEGEYVGKIVQEQCCTFMKGMFHQLFIYDSNEYLIYEITANIKQKGLICFLPFQSCKSIKYSIIDKRPAEEQLISQNYTNGQIEHLFYGWSNECCSKADQYGIIFPDSASEKDKALIIMCTIFIDYLWFENF</sequence>
<protein>
    <recommendedName>
        <fullName evidence="2">Phospholipid scramblase</fullName>
    </recommendedName>
</protein>
<dbReference type="PANTHER" id="PTHR23248:SF9">
    <property type="entry name" value="PHOSPHOLIPID SCRAMBLASE"/>
    <property type="match status" value="1"/>
</dbReference>
<dbReference type="GO" id="GO:0017128">
    <property type="term" value="F:phospholipid scramblase activity"/>
    <property type="evidence" value="ECO:0007669"/>
    <property type="project" value="InterPro"/>
</dbReference>
<gene>
    <name evidence="3" type="ORF">PSON_ATCC_30995.1.T0430123</name>
</gene>
<dbReference type="PANTHER" id="PTHR23248">
    <property type="entry name" value="PHOSPHOLIPID SCRAMBLASE-RELATED"/>
    <property type="match status" value="1"/>
</dbReference>
<evidence type="ECO:0000256" key="1">
    <source>
        <dbReference type="ARBA" id="ARBA00005350"/>
    </source>
</evidence>
<accession>A0A8S1MZ31</accession>
<organism evidence="3 4">
    <name type="scientific">Paramecium sonneborni</name>
    <dbReference type="NCBI Taxonomy" id="65129"/>
    <lineage>
        <taxon>Eukaryota</taxon>
        <taxon>Sar</taxon>
        <taxon>Alveolata</taxon>
        <taxon>Ciliophora</taxon>
        <taxon>Intramacronucleata</taxon>
        <taxon>Oligohymenophorea</taxon>
        <taxon>Peniculida</taxon>
        <taxon>Parameciidae</taxon>
        <taxon>Paramecium</taxon>
    </lineage>
</organism>
<dbReference type="EMBL" id="CAJJDN010000043">
    <property type="protein sequence ID" value="CAD8082303.1"/>
    <property type="molecule type" value="Genomic_DNA"/>
</dbReference>
<keyword evidence="4" id="KW-1185">Reference proteome</keyword>
<dbReference type="OrthoDB" id="191150at2759"/>
<dbReference type="Proteomes" id="UP000692954">
    <property type="component" value="Unassembled WGS sequence"/>
</dbReference>
<dbReference type="Pfam" id="PF03803">
    <property type="entry name" value="Scramblase"/>
    <property type="match status" value="1"/>
</dbReference>
<dbReference type="GO" id="GO:0005886">
    <property type="term" value="C:plasma membrane"/>
    <property type="evidence" value="ECO:0007669"/>
    <property type="project" value="TreeGrafter"/>
</dbReference>
<evidence type="ECO:0000256" key="2">
    <source>
        <dbReference type="RuleBase" id="RU363116"/>
    </source>
</evidence>
<comment type="caution">
    <text evidence="3">The sequence shown here is derived from an EMBL/GenBank/DDBJ whole genome shotgun (WGS) entry which is preliminary data.</text>
</comment>
<dbReference type="AlphaFoldDB" id="A0A8S1MZ31"/>
<dbReference type="InterPro" id="IPR005552">
    <property type="entry name" value="Scramblase"/>
</dbReference>